<dbReference type="Proteomes" id="UP000034392">
    <property type="component" value="Chromosome"/>
</dbReference>
<organism evidence="3 4">
    <name type="scientific">Croceibacterium atlanticum</name>
    <dbReference type="NCBI Taxonomy" id="1267766"/>
    <lineage>
        <taxon>Bacteria</taxon>
        <taxon>Pseudomonadati</taxon>
        <taxon>Pseudomonadota</taxon>
        <taxon>Alphaproteobacteria</taxon>
        <taxon>Sphingomonadales</taxon>
        <taxon>Erythrobacteraceae</taxon>
        <taxon>Croceibacterium</taxon>
    </lineage>
</organism>
<comment type="similarity">
    <text evidence="1">Belongs to the SCO1/2 family.</text>
</comment>
<protein>
    <submittedName>
        <fullName evidence="3">SCO1/SenC</fullName>
    </submittedName>
</protein>
<sequence length="206" mass="21894">MNPCAMIKPIKGTLAACIALSLLAACGDQGGGEAPGEPPLAGASIGGPFELVNSAGETVRWADFDGKYRIVYFGYAYCPDVCPTDVARFMRGYAQFKEAEPELAAQVQPIFISIDPDRDTPAVVGEFTNAFSDDLIGLTGSQEQVNAAASAFSVYHEKGEENEEGGYLMNHSSATYLFGREGQPIALLPTDVGPEAVAAELEKWVF</sequence>
<dbReference type="CDD" id="cd02968">
    <property type="entry name" value="SCO"/>
    <property type="match status" value="1"/>
</dbReference>
<evidence type="ECO:0000313" key="4">
    <source>
        <dbReference type="Proteomes" id="UP000034392"/>
    </source>
</evidence>
<dbReference type="STRING" id="1267766.WYH_02946"/>
<dbReference type="SUPFAM" id="SSF52833">
    <property type="entry name" value="Thioredoxin-like"/>
    <property type="match status" value="1"/>
</dbReference>
<reference evidence="3" key="1">
    <citation type="submission" date="2015-05" db="EMBL/GenBank/DDBJ databases">
        <title>The complete genome of Altererythrobacter atlanticus strain 26DY36.</title>
        <authorList>
            <person name="Wu Y.-H."/>
            <person name="Cheng H."/>
            <person name="Wu X.-W."/>
        </authorList>
    </citation>
    <scope>NUCLEOTIDE SEQUENCE [LARGE SCALE GENOMIC DNA]</scope>
    <source>
        <strain evidence="3">26DY36</strain>
    </source>
</reference>
<dbReference type="RefSeq" id="WP_082348018.1">
    <property type="nucleotide sequence ID" value="NZ_JACIJL010000003.1"/>
</dbReference>
<accession>A0A0F7KXN3</accession>
<dbReference type="PATRIC" id="fig|1267766.3.peg.2983"/>
<dbReference type="PANTHER" id="PTHR12151">
    <property type="entry name" value="ELECTRON TRANSPORT PROTIN SCO1/SENC FAMILY MEMBER"/>
    <property type="match status" value="1"/>
</dbReference>
<dbReference type="Gene3D" id="3.40.30.10">
    <property type="entry name" value="Glutaredoxin"/>
    <property type="match status" value="1"/>
</dbReference>
<dbReference type="OrthoDB" id="9790194at2"/>
<dbReference type="Pfam" id="PF02630">
    <property type="entry name" value="SCO1-SenC"/>
    <property type="match status" value="1"/>
</dbReference>
<name>A0A0F7KXN3_9SPHN</name>
<dbReference type="FunFam" id="3.40.30.10:FF:000013">
    <property type="entry name" value="Blast:Protein SCO1 homolog, mitochondrial"/>
    <property type="match status" value="1"/>
</dbReference>
<keyword evidence="2" id="KW-0186">Copper</keyword>
<keyword evidence="4" id="KW-1185">Reference proteome</keyword>
<dbReference type="EMBL" id="CP011452">
    <property type="protein sequence ID" value="AKH43972.1"/>
    <property type="molecule type" value="Genomic_DNA"/>
</dbReference>
<dbReference type="InterPro" id="IPR036249">
    <property type="entry name" value="Thioredoxin-like_sf"/>
</dbReference>
<evidence type="ECO:0000313" key="3">
    <source>
        <dbReference type="EMBL" id="AKH43972.1"/>
    </source>
</evidence>
<gene>
    <name evidence="3" type="ORF">WYH_02946</name>
</gene>
<dbReference type="PANTHER" id="PTHR12151:SF25">
    <property type="entry name" value="LINALOOL DEHYDRATASE_ISOMERASE DOMAIN-CONTAINING PROTEIN"/>
    <property type="match status" value="1"/>
</dbReference>
<proteinExistence type="inferred from homology"/>
<evidence type="ECO:0000256" key="1">
    <source>
        <dbReference type="ARBA" id="ARBA00010996"/>
    </source>
</evidence>
<evidence type="ECO:0000256" key="2">
    <source>
        <dbReference type="ARBA" id="ARBA00023008"/>
    </source>
</evidence>
<dbReference type="AlphaFoldDB" id="A0A0F7KXN3"/>
<dbReference type="InterPro" id="IPR003782">
    <property type="entry name" value="SCO1/SenC"/>
</dbReference>
<dbReference type="KEGG" id="aay:WYH_02946"/>